<comment type="caution">
    <text evidence="1">The sequence shown here is derived from an EMBL/GenBank/DDBJ whole genome shotgun (WGS) entry which is preliminary data.</text>
</comment>
<evidence type="ECO:0000313" key="2">
    <source>
        <dbReference type="Proteomes" id="UP000829398"/>
    </source>
</evidence>
<dbReference type="Proteomes" id="UP000829398">
    <property type="component" value="Chromosome 1"/>
</dbReference>
<keyword evidence="2" id="KW-1185">Reference proteome</keyword>
<accession>A0ACB8P058</accession>
<evidence type="ECO:0000313" key="1">
    <source>
        <dbReference type="EMBL" id="KAH9803517.1"/>
    </source>
</evidence>
<proteinExistence type="predicted"/>
<name>A0ACB8P058_CITSI</name>
<dbReference type="EMBL" id="CM039170">
    <property type="protein sequence ID" value="KAH9803517.1"/>
    <property type="molecule type" value="Genomic_DNA"/>
</dbReference>
<reference evidence="2" key="1">
    <citation type="journal article" date="2023" name="Hortic. Res.">
        <title>A chromosome-level phased genome enabling allele-level studies in sweet orange: a case study on citrus Huanglongbing tolerance.</title>
        <authorList>
            <person name="Wu B."/>
            <person name="Yu Q."/>
            <person name="Deng Z."/>
            <person name="Duan Y."/>
            <person name="Luo F."/>
            <person name="Gmitter F. Jr."/>
        </authorList>
    </citation>
    <scope>NUCLEOTIDE SEQUENCE [LARGE SCALE GENOMIC DNA]</scope>
    <source>
        <strain evidence="2">cv. Valencia</strain>
    </source>
</reference>
<sequence>MTEMTRLHVMKEVESCQTNTESSRDEKEDAKAQERKRAAISTVINILESKHDRSLTSSKTECLQDIGGHTTNHPGSVMAVIKQEVTGSEEKSEDFVKDQIPLDKKTNMECLLYEKEVAEYQERKGATVLTAPNLSDFRNSEIECFEDGSSYSPPPKLVSSKRSNQKNPKNDAAEGTGQNIKASENENSEKLEILRSKLASFYSNVMVVDNVSAAKKVVWMLTNKYKHLVHACDTEVAKIDVKQETPVDHGEVICFSIYSGPETDFGNGKSCIWVDLLDGGGRDLLNGFAPFFEDPSIKKIGVLLSLLCSDRFKIYGDCLHCAFSQVLLLFSNLSQGSHCCLLGYKFTSTAMLCSPTRVVQFIDLMKPKTPISPLDSYLSLGFIETHRGWLQSEALTGDRKVMSEDKKAYQKDMSKDNTDEGFMGKVSMKDIFGRRKLKKDGSAGKISTIAPVEELQREERELWISYSAFDSINTLKLFKMETEGMLVDREYLSEIEKVARAEQEAAVNRFRKWASKHCRDAK</sequence>
<organism evidence="1 2">
    <name type="scientific">Citrus sinensis</name>
    <name type="common">Sweet orange</name>
    <name type="synonym">Citrus aurantium var. sinensis</name>
    <dbReference type="NCBI Taxonomy" id="2711"/>
    <lineage>
        <taxon>Eukaryota</taxon>
        <taxon>Viridiplantae</taxon>
        <taxon>Streptophyta</taxon>
        <taxon>Embryophyta</taxon>
        <taxon>Tracheophyta</taxon>
        <taxon>Spermatophyta</taxon>
        <taxon>Magnoliopsida</taxon>
        <taxon>eudicotyledons</taxon>
        <taxon>Gunneridae</taxon>
        <taxon>Pentapetalae</taxon>
        <taxon>rosids</taxon>
        <taxon>malvids</taxon>
        <taxon>Sapindales</taxon>
        <taxon>Rutaceae</taxon>
        <taxon>Aurantioideae</taxon>
        <taxon>Citrus</taxon>
    </lineage>
</organism>
<gene>
    <name evidence="1" type="ORF">KPL71_001799</name>
</gene>
<protein>
    <submittedName>
        <fullName evidence="1">DNA polymerase I B</fullName>
    </submittedName>
</protein>